<reference evidence="16" key="1">
    <citation type="submission" date="2021-03" db="EMBL/GenBank/DDBJ databases">
        <title>Draft genome sequence of rust myrtle Austropuccinia psidii MF-1, a brazilian biotype.</title>
        <authorList>
            <person name="Quecine M.C."/>
            <person name="Pachon D.M.R."/>
            <person name="Bonatelli M.L."/>
            <person name="Correr F.H."/>
            <person name="Franceschini L.M."/>
            <person name="Leite T.F."/>
            <person name="Margarido G.R.A."/>
            <person name="Almeida C.A."/>
            <person name="Ferrarezi J.A."/>
            <person name="Labate C.A."/>
        </authorList>
    </citation>
    <scope>NUCLEOTIDE SEQUENCE</scope>
    <source>
        <strain evidence="16">MF-1</strain>
    </source>
</reference>
<dbReference type="PANTHER" id="PTHR42648:SF11">
    <property type="entry name" value="TRANSPOSON TY4-P GAG-POL POLYPROTEIN"/>
    <property type="match status" value="1"/>
</dbReference>
<dbReference type="Proteomes" id="UP000765509">
    <property type="component" value="Unassembled WGS sequence"/>
</dbReference>
<dbReference type="PROSITE" id="PS50994">
    <property type="entry name" value="INTEGRASE"/>
    <property type="match status" value="1"/>
</dbReference>
<dbReference type="AlphaFoldDB" id="A0A9Q3BUV5"/>
<keyword evidence="10" id="KW-0695">RNA-directed DNA polymerase</keyword>
<feature type="domain" description="Integrase catalytic" evidence="15">
    <location>
        <begin position="1"/>
        <end position="107"/>
    </location>
</feature>
<dbReference type="Pfam" id="PF25597">
    <property type="entry name" value="SH3_retrovirus"/>
    <property type="match status" value="1"/>
</dbReference>
<dbReference type="InterPro" id="IPR039537">
    <property type="entry name" value="Retrotran_Ty1/copia-like"/>
</dbReference>
<evidence type="ECO:0000256" key="9">
    <source>
        <dbReference type="ARBA" id="ARBA00022908"/>
    </source>
</evidence>
<evidence type="ECO:0000256" key="4">
    <source>
        <dbReference type="ARBA" id="ARBA00022723"/>
    </source>
</evidence>
<sequence>MENQQDWKIKRIVSDRGGEFLNKHFKDLAEECGITHILSPAETPQHNGYAERANRTILEKTRCLLGSANLPDCYWSEAMSTATLLSNLIPTSLRMNKSPYFLWTNQPPQIKRLRTFGCLAFIANPREHRTWKMGPAGVEGILLGYESENTAYHILRISDAKVIVTKHSTFDEGNFPSLTEVIEGIQLNLDDFTTAVGESEEGTDCSERVDEI</sequence>
<dbReference type="GO" id="GO:0032196">
    <property type="term" value="P:transposition"/>
    <property type="evidence" value="ECO:0007669"/>
    <property type="project" value="UniProtKB-KW"/>
</dbReference>
<dbReference type="OrthoDB" id="413361at2759"/>
<keyword evidence="12" id="KW-0233">DNA recombination</keyword>
<dbReference type="InterPro" id="IPR001584">
    <property type="entry name" value="Integrase_cat-core"/>
</dbReference>
<accession>A0A9Q3BUV5</accession>
<dbReference type="InterPro" id="IPR036397">
    <property type="entry name" value="RNaseH_sf"/>
</dbReference>
<comment type="caution">
    <text evidence="16">The sequence shown here is derived from an EMBL/GenBank/DDBJ whole genome shotgun (WGS) entry which is preliminary data.</text>
</comment>
<gene>
    <name evidence="16" type="ORF">O181_011290</name>
</gene>
<organism evidence="16 17">
    <name type="scientific">Austropuccinia psidii MF-1</name>
    <dbReference type="NCBI Taxonomy" id="1389203"/>
    <lineage>
        <taxon>Eukaryota</taxon>
        <taxon>Fungi</taxon>
        <taxon>Dikarya</taxon>
        <taxon>Basidiomycota</taxon>
        <taxon>Pucciniomycotina</taxon>
        <taxon>Pucciniomycetes</taxon>
        <taxon>Pucciniales</taxon>
        <taxon>Sphaerophragmiaceae</taxon>
        <taxon>Austropuccinia</taxon>
    </lineage>
</organism>
<evidence type="ECO:0000259" key="15">
    <source>
        <dbReference type="PROSITE" id="PS50994"/>
    </source>
</evidence>
<dbReference type="EMBL" id="AVOT02002804">
    <property type="protein sequence ID" value="MBW0471575.1"/>
    <property type="molecule type" value="Genomic_DNA"/>
</dbReference>
<evidence type="ECO:0000256" key="11">
    <source>
        <dbReference type="ARBA" id="ARBA00022932"/>
    </source>
</evidence>
<evidence type="ECO:0000256" key="7">
    <source>
        <dbReference type="ARBA" id="ARBA00022842"/>
    </source>
</evidence>
<evidence type="ECO:0000256" key="2">
    <source>
        <dbReference type="ARBA" id="ARBA00022695"/>
    </source>
</evidence>
<dbReference type="Gene3D" id="3.30.420.10">
    <property type="entry name" value="Ribonuclease H-like superfamily/Ribonuclease H"/>
    <property type="match status" value="1"/>
</dbReference>
<dbReference type="GO" id="GO:0003964">
    <property type="term" value="F:RNA-directed DNA polymerase activity"/>
    <property type="evidence" value="ECO:0007669"/>
    <property type="project" value="UniProtKB-KW"/>
</dbReference>
<comment type="catalytic activity">
    <reaction evidence="13">
        <text>DNA(n) + a 2'-deoxyribonucleoside 5'-triphosphate = DNA(n+1) + diphosphate</text>
        <dbReference type="Rhea" id="RHEA:22508"/>
        <dbReference type="Rhea" id="RHEA-COMP:17339"/>
        <dbReference type="Rhea" id="RHEA-COMP:17340"/>
        <dbReference type="ChEBI" id="CHEBI:33019"/>
        <dbReference type="ChEBI" id="CHEBI:61560"/>
        <dbReference type="ChEBI" id="CHEBI:173112"/>
        <dbReference type="EC" id="2.7.7.49"/>
    </reaction>
</comment>
<evidence type="ECO:0000256" key="1">
    <source>
        <dbReference type="ARBA" id="ARBA00022578"/>
    </source>
</evidence>
<keyword evidence="7" id="KW-0460">Magnesium</keyword>
<keyword evidence="2" id="KW-0548">Nucleotidyltransferase</keyword>
<keyword evidence="5" id="KW-0255">Endonuclease</keyword>
<dbReference type="GO" id="GO:0003723">
    <property type="term" value="F:RNA binding"/>
    <property type="evidence" value="ECO:0007669"/>
    <property type="project" value="UniProtKB-KW"/>
</dbReference>
<evidence type="ECO:0000256" key="6">
    <source>
        <dbReference type="ARBA" id="ARBA00022801"/>
    </source>
</evidence>
<evidence type="ECO:0000313" key="17">
    <source>
        <dbReference type="Proteomes" id="UP000765509"/>
    </source>
</evidence>
<evidence type="ECO:0000256" key="8">
    <source>
        <dbReference type="ARBA" id="ARBA00022884"/>
    </source>
</evidence>
<dbReference type="GO" id="GO:0015074">
    <property type="term" value="P:DNA integration"/>
    <property type="evidence" value="ECO:0007669"/>
    <property type="project" value="UniProtKB-KW"/>
</dbReference>
<dbReference type="PANTHER" id="PTHR42648">
    <property type="entry name" value="TRANSPOSASE, PUTATIVE-RELATED"/>
    <property type="match status" value="1"/>
</dbReference>
<proteinExistence type="predicted"/>
<name>A0A9Q3BUV5_9BASI</name>
<keyword evidence="11" id="KW-0808">Transferase</keyword>
<dbReference type="GO" id="GO:0004519">
    <property type="term" value="F:endonuclease activity"/>
    <property type="evidence" value="ECO:0007669"/>
    <property type="project" value="UniProtKB-KW"/>
</dbReference>
<keyword evidence="1" id="KW-0815">Transposition</keyword>
<keyword evidence="11" id="KW-0239">DNA-directed DNA polymerase</keyword>
<evidence type="ECO:0000256" key="12">
    <source>
        <dbReference type="ARBA" id="ARBA00023172"/>
    </source>
</evidence>
<keyword evidence="9" id="KW-0229">DNA integration</keyword>
<keyword evidence="6" id="KW-0378">Hydrolase</keyword>
<evidence type="ECO:0000313" key="16">
    <source>
        <dbReference type="EMBL" id="MBW0471575.1"/>
    </source>
</evidence>
<dbReference type="InterPro" id="IPR012337">
    <property type="entry name" value="RNaseH-like_sf"/>
</dbReference>
<dbReference type="InterPro" id="IPR057670">
    <property type="entry name" value="SH3_retrovirus"/>
</dbReference>
<evidence type="ECO:0000256" key="14">
    <source>
        <dbReference type="ARBA" id="ARBA00049244"/>
    </source>
</evidence>
<dbReference type="GO" id="GO:0005634">
    <property type="term" value="C:nucleus"/>
    <property type="evidence" value="ECO:0007669"/>
    <property type="project" value="UniProtKB-ARBA"/>
</dbReference>
<dbReference type="GO" id="GO:0016787">
    <property type="term" value="F:hydrolase activity"/>
    <property type="evidence" value="ECO:0007669"/>
    <property type="project" value="UniProtKB-KW"/>
</dbReference>
<evidence type="ECO:0000256" key="3">
    <source>
        <dbReference type="ARBA" id="ARBA00022722"/>
    </source>
</evidence>
<evidence type="ECO:0000256" key="10">
    <source>
        <dbReference type="ARBA" id="ARBA00022918"/>
    </source>
</evidence>
<dbReference type="GO" id="GO:0046872">
    <property type="term" value="F:metal ion binding"/>
    <property type="evidence" value="ECO:0007669"/>
    <property type="project" value="UniProtKB-KW"/>
</dbReference>
<evidence type="ECO:0000256" key="5">
    <source>
        <dbReference type="ARBA" id="ARBA00022759"/>
    </source>
</evidence>
<comment type="catalytic activity">
    <reaction evidence="14">
        <text>DNA(n) + a 2'-deoxyribonucleoside 5'-triphosphate = DNA(n+1) + diphosphate</text>
        <dbReference type="Rhea" id="RHEA:22508"/>
        <dbReference type="Rhea" id="RHEA-COMP:17339"/>
        <dbReference type="Rhea" id="RHEA-COMP:17340"/>
        <dbReference type="ChEBI" id="CHEBI:33019"/>
        <dbReference type="ChEBI" id="CHEBI:61560"/>
        <dbReference type="ChEBI" id="CHEBI:173112"/>
        <dbReference type="EC" id="2.7.7.7"/>
    </reaction>
</comment>
<dbReference type="SUPFAM" id="SSF53098">
    <property type="entry name" value="Ribonuclease H-like"/>
    <property type="match status" value="1"/>
</dbReference>
<keyword evidence="4" id="KW-0479">Metal-binding</keyword>
<keyword evidence="8" id="KW-0694">RNA-binding</keyword>
<keyword evidence="3" id="KW-0540">Nuclease</keyword>
<protein>
    <recommendedName>
        <fullName evidence="15">Integrase catalytic domain-containing protein</fullName>
    </recommendedName>
</protein>
<keyword evidence="17" id="KW-1185">Reference proteome</keyword>
<dbReference type="GO" id="GO:0006310">
    <property type="term" value="P:DNA recombination"/>
    <property type="evidence" value="ECO:0007669"/>
    <property type="project" value="UniProtKB-KW"/>
</dbReference>
<evidence type="ECO:0000256" key="13">
    <source>
        <dbReference type="ARBA" id="ARBA00048173"/>
    </source>
</evidence>
<dbReference type="GO" id="GO:0003887">
    <property type="term" value="F:DNA-directed DNA polymerase activity"/>
    <property type="evidence" value="ECO:0007669"/>
    <property type="project" value="UniProtKB-KW"/>
</dbReference>